<protein>
    <submittedName>
        <fullName evidence="1">Uncharacterized protein</fullName>
    </submittedName>
</protein>
<name>A0A4V4HV35_9HELO</name>
<sequence>MKGRSTSSWIIITESTSTHEAMVPEKKFYPALIQDQSFGEGKFFGGVHLELRGDIETTGPSELKLKI</sequence>
<dbReference type="AlphaFoldDB" id="A0A4V4HV35"/>
<gene>
    <name evidence="1" type="ORF">BGAL_0101g00180</name>
</gene>
<dbReference type="Proteomes" id="UP000308671">
    <property type="component" value="Unassembled WGS sequence"/>
</dbReference>
<reference evidence="1 2" key="1">
    <citation type="submission" date="2017-12" db="EMBL/GenBank/DDBJ databases">
        <title>Comparative genomics of Botrytis spp.</title>
        <authorList>
            <person name="Valero-Jimenez C.A."/>
            <person name="Tapia P."/>
            <person name="Veloso J."/>
            <person name="Silva-Moreno E."/>
            <person name="Staats M."/>
            <person name="Valdes J.H."/>
            <person name="Van Kan J.A.L."/>
        </authorList>
    </citation>
    <scope>NUCLEOTIDE SEQUENCE [LARGE SCALE GENOMIC DNA]</scope>
    <source>
        <strain evidence="1 2">MUCL435</strain>
    </source>
</reference>
<proteinExistence type="predicted"/>
<accession>A0A4V4HV35</accession>
<organism evidence="1 2">
    <name type="scientific">Botrytis galanthina</name>
    <dbReference type="NCBI Taxonomy" id="278940"/>
    <lineage>
        <taxon>Eukaryota</taxon>
        <taxon>Fungi</taxon>
        <taxon>Dikarya</taxon>
        <taxon>Ascomycota</taxon>
        <taxon>Pezizomycotina</taxon>
        <taxon>Leotiomycetes</taxon>
        <taxon>Helotiales</taxon>
        <taxon>Sclerotiniaceae</taxon>
        <taxon>Botrytis</taxon>
    </lineage>
</organism>
<dbReference type="EMBL" id="PQXL01000101">
    <property type="protein sequence ID" value="THV51716.1"/>
    <property type="molecule type" value="Genomic_DNA"/>
</dbReference>
<keyword evidence="2" id="KW-1185">Reference proteome</keyword>
<evidence type="ECO:0000313" key="2">
    <source>
        <dbReference type="Proteomes" id="UP000308671"/>
    </source>
</evidence>
<evidence type="ECO:0000313" key="1">
    <source>
        <dbReference type="EMBL" id="THV51716.1"/>
    </source>
</evidence>
<comment type="caution">
    <text evidence="1">The sequence shown here is derived from an EMBL/GenBank/DDBJ whole genome shotgun (WGS) entry which is preliminary data.</text>
</comment>